<feature type="domain" description="TPM" evidence="3">
    <location>
        <begin position="33"/>
        <end position="156"/>
    </location>
</feature>
<evidence type="ECO:0000259" key="3">
    <source>
        <dbReference type="Pfam" id="PF04536"/>
    </source>
</evidence>
<evidence type="ECO:0000256" key="2">
    <source>
        <dbReference type="SAM" id="SignalP"/>
    </source>
</evidence>
<evidence type="ECO:0000313" key="4">
    <source>
        <dbReference type="EMBL" id="MBK6006076.1"/>
    </source>
</evidence>
<reference evidence="4" key="2">
    <citation type="submission" date="2021-01" db="EMBL/GenBank/DDBJ databases">
        <authorList>
            <person name="Kang M."/>
        </authorList>
    </citation>
    <scope>NUCLEOTIDE SEQUENCE</scope>
    <source>
        <strain evidence="4">KACC 17527</strain>
    </source>
</reference>
<feature type="signal peptide" evidence="2">
    <location>
        <begin position="1"/>
        <end position="20"/>
    </location>
</feature>
<proteinExistence type="predicted"/>
<dbReference type="PANTHER" id="PTHR30373:SF2">
    <property type="entry name" value="UPF0603 PROTEIN YGCG"/>
    <property type="match status" value="1"/>
</dbReference>
<feature type="transmembrane region" description="Helical" evidence="1">
    <location>
        <begin position="218"/>
        <end position="245"/>
    </location>
</feature>
<reference evidence="4" key="1">
    <citation type="journal article" date="2012" name="J. Microbiol. Biotechnol.">
        <title>Ramlibacter ginsenosidimutans sp. nov., with ginsenoside-converting activity.</title>
        <authorList>
            <person name="Wang L."/>
            <person name="An D.S."/>
            <person name="Kim S.G."/>
            <person name="Jin F.X."/>
            <person name="Kim S.C."/>
            <person name="Lee S.T."/>
            <person name="Im W.T."/>
        </authorList>
    </citation>
    <scope>NUCLEOTIDE SEQUENCE</scope>
    <source>
        <strain evidence="4">KACC 17527</strain>
    </source>
</reference>
<dbReference type="Proteomes" id="UP000630528">
    <property type="component" value="Unassembled WGS sequence"/>
</dbReference>
<accession>A0A934TSB4</accession>
<name>A0A934TSB4_9BURK</name>
<keyword evidence="1" id="KW-0472">Membrane</keyword>
<protein>
    <submittedName>
        <fullName evidence="4">YgcG family protein</fullName>
    </submittedName>
</protein>
<dbReference type="PROSITE" id="PS51257">
    <property type="entry name" value="PROKAR_LIPOPROTEIN"/>
    <property type="match status" value="1"/>
</dbReference>
<evidence type="ECO:0000313" key="5">
    <source>
        <dbReference type="Proteomes" id="UP000630528"/>
    </source>
</evidence>
<gene>
    <name evidence="4" type="ORF">JJB11_08200</name>
</gene>
<keyword evidence="2" id="KW-0732">Signal</keyword>
<dbReference type="Gene3D" id="3.10.310.50">
    <property type="match status" value="1"/>
</dbReference>
<dbReference type="AlphaFoldDB" id="A0A934TSB4"/>
<dbReference type="Pfam" id="PF04536">
    <property type="entry name" value="TPM_phosphatase"/>
    <property type="match status" value="1"/>
</dbReference>
<organism evidence="4 5">
    <name type="scientific">Ramlibacter ginsenosidimutans</name>
    <dbReference type="NCBI Taxonomy" id="502333"/>
    <lineage>
        <taxon>Bacteria</taxon>
        <taxon>Pseudomonadati</taxon>
        <taxon>Pseudomonadota</taxon>
        <taxon>Betaproteobacteria</taxon>
        <taxon>Burkholderiales</taxon>
        <taxon>Comamonadaceae</taxon>
        <taxon>Ramlibacter</taxon>
    </lineage>
</organism>
<feature type="transmembrane region" description="Helical" evidence="1">
    <location>
        <begin position="183"/>
        <end position="206"/>
    </location>
</feature>
<keyword evidence="1" id="KW-1133">Transmembrane helix</keyword>
<comment type="caution">
    <text evidence="4">The sequence shown here is derived from an EMBL/GenBank/DDBJ whole genome shotgun (WGS) entry which is preliminary data.</text>
</comment>
<evidence type="ECO:0000256" key="1">
    <source>
        <dbReference type="SAM" id="Phobius"/>
    </source>
</evidence>
<dbReference type="PANTHER" id="PTHR30373">
    <property type="entry name" value="UPF0603 PROTEIN YGCG"/>
    <property type="match status" value="1"/>
</dbReference>
<keyword evidence="1" id="KW-0812">Transmembrane</keyword>
<feature type="chain" id="PRO_5037129255" evidence="2">
    <location>
        <begin position="21"/>
        <end position="312"/>
    </location>
</feature>
<dbReference type="EMBL" id="JAEPWM010000002">
    <property type="protein sequence ID" value="MBK6006076.1"/>
    <property type="molecule type" value="Genomic_DNA"/>
</dbReference>
<dbReference type="InterPro" id="IPR007621">
    <property type="entry name" value="TPM_dom"/>
</dbReference>
<sequence>MLKRLLFAVLALLACLGAAAQGVLPVPELTARVIDQTNTLDPIQRKGLEEKLASFEQSKGTQIVILMVPTTHPEDIASYANRVANAWKIGRKDVGDGIVIIVAKDDRQVRIEVAKTLEGAVPDLAAKQVIDDAITPKFRAGDFAGGLQAGVDQLIARINGEPLPAPKPQTSQPHGRPDQGVNWFNIVIFLFFAAPIAARILAGIFGRKLGGVVTAGGVGFLTLLFTSSLVMAVIAGLFGLLLAFFTGGGGGPFGGGPFGGRRSGWGGPVIFPGGFGGGRGGGGWGGGGGGGGGGFSSGGGGNFGGGGASGNW</sequence>
<keyword evidence="5" id="KW-1185">Reference proteome</keyword>
<dbReference type="RefSeq" id="WP_201168245.1">
    <property type="nucleotide sequence ID" value="NZ_JAEPWM010000002.1"/>
</dbReference>